<gene>
    <name evidence="2" type="ORF">OSTQU699_LOCUS1151</name>
</gene>
<comment type="caution">
    <text evidence="2">The sequence shown here is derived from an EMBL/GenBank/DDBJ whole genome shotgun (WGS) entry which is preliminary data.</text>
</comment>
<feature type="region of interest" description="Disordered" evidence="1">
    <location>
        <begin position="385"/>
        <end position="422"/>
    </location>
</feature>
<sequence length="460" mass="49972">MALPPEGPFNVALLDSDGVDLPFVNHGGMRYVAGRPGQAFTVKVSWPPEHEMGSVSFVLEVDGEFVGYTRVRDLLGYPAERCEVIFDGWMVSRGEVSSADVQVEYARFCFCKLQDRSDECITRSVDAPTGVGTVKLQVFEYERGEGFMSRRRTQRLWGSMASDRNHSYNRSVEKKTGSSLGTDAGETFFKTRRALGGRLPPGRMVGPPLETKTLKYDTAGALMLRGILDPKDIFHKMILDEATRELEVEHMLPSGGDSLTSTRARGRQAEVKHEFSHRSQPMSQERPSNYPWSKYQDQTVEVCDLTDEVPTWSARDEKPPTDGMTLQAAGSSSGWGFHNGGFRLNAATSSRGWGVSAPNASSSKLASVGFSNGGGSEHRVVENASMPTAGPANGRGPETVCLDSPRQPGEGPSSSRDPSALCASPISSRQVCMGTVRPVETIEIDMDCGCEDGNAPVVLT</sequence>
<name>A0A8S1IM50_9CHLO</name>
<organism evidence="2 3">
    <name type="scientific">Ostreobium quekettii</name>
    <dbReference type="NCBI Taxonomy" id="121088"/>
    <lineage>
        <taxon>Eukaryota</taxon>
        <taxon>Viridiplantae</taxon>
        <taxon>Chlorophyta</taxon>
        <taxon>core chlorophytes</taxon>
        <taxon>Ulvophyceae</taxon>
        <taxon>TCBD clade</taxon>
        <taxon>Bryopsidales</taxon>
        <taxon>Ostreobineae</taxon>
        <taxon>Ostreobiaceae</taxon>
        <taxon>Ostreobium</taxon>
    </lineage>
</organism>
<evidence type="ECO:0000256" key="1">
    <source>
        <dbReference type="SAM" id="MobiDB-lite"/>
    </source>
</evidence>
<dbReference type="EMBL" id="CAJHUC010000389">
    <property type="protein sequence ID" value="CAD7695790.1"/>
    <property type="molecule type" value="Genomic_DNA"/>
</dbReference>
<feature type="compositionally biased region" description="Polar residues" evidence="1">
    <location>
        <begin position="278"/>
        <end position="291"/>
    </location>
</feature>
<protein>
    <submittedName>
        <fullName evidence="2">Uncharacterized protein</fullName>
    </submittedName>
</protein>
<proteinExistence type="predicted"/>
<evidence type="ECO:0000313" key="2">
    <source>
        <dbReference type="EMBL" id="CAD7695790.1"/>
    </source>
</evidence>
<accession>A0A8S1IM50</accession>
<dbReference type="OrthoDB" id="10654978at2759"/>
<dbReference type="Proteomes" id="UP000708148">
    <property type="component" value="Unassembled WGS sequence"/>
</dbReference>
<reference evidence="2" key="1">
    <citation type="submission" date="2020-12" db="EMBL/GenBank/DDBJ databases">
        <authorList>
            <person name="Iha C."/>
        </authorList>
    </citation>
    <scope>NUCLEOTIDE SEQUENCE</scope>
</reference>
<evidence type="ECO:0000313" key="3">
    <source>
        <dbReference type="Proteomes" id="UP000708148"/>
    </source>
</evidence>
<dbReference type="AlphaFoldDB" id="A0A8S1IM50"/>
<keyword evidence="3" id="KW-1185">Reference proteome</keyword>
<feature type="region of interest" description="Disordered" evidence="1">
    <location>
        <begin position="272"/>
        <end position="291"/>
    </location>
</feature>